<dbReference type="Proteomes" id="UP000229757">
    <property type="component" value="Chromosome"/>
</dbReference>
<keyword evidence="4" id="KW-1185">Reference proteome</keyword>
<dbReference type="PANTHER" id="PTHR38032:SF1">
    <property type="entry name" value="RNA-BINDING PROTEIN KHPB N-TERMINAL DOMAIN-CONTAINING PROTEIN"/>
    <property type="match status" value="1"/>
</dbReference>
<dbReference type="Pfam" id="PF20250">
    <property type="entry name" value="FapA_N"/>
    <property type="match status" value="1"/>
</dbReference>
<name>A0A2K8KTS1_9GAMM</name>
<reference evidence="3 4" key="1">
    <citation type="journal article" date="2017" name="Environ. Microbiol.">
        <title>Genomic and physiological analyses of 'Reinekea forsetii' reveal a versatile opportunistic lifestyle during spring algae blooms.</title>
        <authorList>
            <person name="Avci B."/>
            <person name="Hahnke R.L."/>
            <person name="Chafee M."/>
            <person name="Fischer T."/>
            <person name="Gruber-Vodicka H."/>
            <person name="Tegetmeyer H.E."/>
            <person name="Harder J."/>
            <person name="Fuchs B.M."/>
            <person name="Amann R.I."/>
            <person name="Teeling H."/>
        </authorList>
    </citation>
    <scope>NUCLEOTIDE SEQUENCE [LARGE SCALE GENOMIC DNA]</scope>
    <source>
        <strain evidence="3 4">Hel1_31_D35</strain>
    </source>
</reference>
<dbReference type="AlphaFoldDB" id="A0A2K8KTS1"/>
<dbReference type="InterPro" id="IPR005646">
    <property type="entry name" value="FapA"/>
</dbReference>
<dbReference type="InterPro" id="IPR046866">
    <property type="entry name" value="FapA_N"/>
</dbReference>
<dbReference type="Pfam" id="PF03961">
    <property type="entry name" value="FapA"/>
    <property type="match status" value="1"/>
</dbReference>
<organism evidence="3 4">
    <name type="scientific">Reinekea forsetii</name>
    <dbReference type="NCBI Taxonomy" id="1336806"/>
    <lineage>
        <taxon>Bacteria</taxon>
        <taxon>Pseudomonadati</taxon>
        <taxon>Pseudomonadota</taxon>
        <taxon>Gammaproteobacteria</taxon>
        <taxon>Oceanospirillales</taxon>
        <taxon>Saccharospirillaceae</taxon>
        <taxon>Reinekea</taxon>
    </lineage>
</organism>
<feature type="region of interest" description="Disordered" evidence="1">
    <location>
        <begin position="454"/>
        <end position="474"/>
    </location>
</feature>
<dbReference type="PANTHER" id="PTHR38032">
    <property type="entry name" value="POLYMERASE-RELATED"/>
    <property type="match status" value="1"/>
</dbReference>
<dbReference type="EMBL" id="CP011797">
    <property type="protein sequence ID" value="ATX77459.1"/>
    <property type="molecule type" value="Genomic_DNA"/>
</dbReference>
<dbReference type="KEGG" id="rfo:REIFOR_02328"/>
<accession>A0A2K8KTS1</accession>
<proteinExistence type="predicted"/>
<evidence type="ECO:0000259" key="2">
    <source>
        <dbReference type="Pfam" id="PF20250"/>
    </source>
</evidence>
<evidence type="ECO:0000256" key="1">
    <source>
        <dbReference type="SAM" id="MobiDB-lite"/>
    </source>
</evidence>
<sequence length="557" mass="60790">MTENNTDRTPRNVAFSIEVDEETGTVFGILVASDERSKLTRPVVDEALSKAGVFHWAKEGRVINILISNFKRQKPCRLAIALRKHASFEVTLSPDNMEAYIDVVPAQGGTGLTVEDMNSELMANLVAAERIDQDALNAVMASPSAERFTVALGRAAVQGIDTQFVTLVAEHTYAEAEIVVDQYGSVDHLAGKIYVTVEPLAPIVERVAPKDGKDGFDVFGQVLTSKPGEQILWADKMPGTLFDENNPDILVSEITGHPVFFKDGARVDASLEFEKIDVTTGHVTFDGSVFIKGDVRAEMKVEATGDVFVKGVVERATVKAGSDITVAGGILGDINMEVPEDGLPVYECILEADGSIEAKYVNLAWLTAGDDISVREYVFNSKLKAGNNVAIGQNGGKGKLVGGETHAVESVIAKTLGSEAYNITKISLGSSKSIIDTLEKLDFIREQRANQAKKLRELLPPPESDDDEPIERSDDELNKIQKIESTLLKLKDDMNEIDRRRKQAVLGEDADPQPFIGATSACYPNCYLNINGVRMRVTTEHRAIAYEKKYSKLVTKL</sequence>
<evidence type="ECO:0000313" key="3">
    <source>
        <dbReference type="EMBL" id="ATX77459.1"/>
    </source>
</evidence>
<protein>
    <recommendedName>
        <fullName evidence="2">Flagellar Assembly Protein A N-terminal region domain-containing protein</fullName>
    </recommendedName>
</protein>
<dbReference type="InterPro" id="IPR046865">
    <property type="entry name" value="FapA_b_solenoid"/>
</dbReference>
<dbReference type="OrthoDB" id="5807941at2"/>
<dbReference type="RefSeq" id="WP_100257715.1">
    <property type="nucleotide sequence ID" value="NZ_CP011797.1"/>
</dbReference>
<feature type="domain" description="Flagellar Assembly Protein A N-terminal region" evidence="2">
    <location>
        <begin position="88"/>
        <end position="262"/>
    </location>
</feature>
<evidence type="ECO:0000313" key="4">
    <source>
        <dbReference type="Proteomes" id="UP000229757"/>
    </source>
</evidence>
<gene>
    <name evidence="3" type="ORF">REIFOR_02328</name>
</gene>